<evidence type="ECO:0000313" key="15">
    <source>
        <dbReference type="Proteomes" id="UP001331761"/>
    </source>
</evidence>
<dbReference type="InterPro" id="IPR011989">
    <property type="entry name" value="ARM-like"/>
</dbReference>
<dbReference type="SMART" id="SM00255">
    <property type="entry name" value="TIR"/>
    <property type="match status" value="1"/>
</dbReference>
<evidence type="ECO:0000256" key="8">
    <source>
        <dbReference type="ARBA" id="ARBA00022859"/>
    </source>
</evidence>
<comment type="catalytic activity">
    <reaction evidence="10">
        <text>NAD(+) + H2O = ADP-D-ribose + nicotinamide + H(+)</text>
        <dbReference type="Rhea" id="RHEA:16301"/>
        <dbReference type="ChEBI" id="CHEBI:15377"/>
        <dbReference type="ChEBI" id="CHEBI:15378"/>
        <dbReference type="ChEBI" id="CHEBI:17154"/>
        <dbReference type="ChEBI" id="CHEBI:57540"/>
        <dbReference type="ChEBI" id="CHEBI:57967"/>
        <dbReference type="EC" id="3.2.2.6"/>
    </reaction>
    <physiologicalReaction direction="left-to-right" evidence="10">
        <dbReference type="Rhea" id="RHEA:16302"/>
    </physiologicalReaction>
</comment>
<feature type="domain" description="SAM" evidence="13">
    <location>
        <begin position="426"/>
        <end position="498"/>
    </location>
</feature>
<dbReference type="SUPFAM" id="SSF52200">
    <property type="entry name" value="Toll/Interleukin receptor TIR domain"/>
    <property type="match status" value="1"/>
</dbReference>
<protein>
    <recommendedName>
        <fullName evidence="3">ADP-ribosyl cyclase/cyclic ADP-ribose hydrolase</fullName>
        <ecNumber evidence="3">3.2.2.6</ecNumber>
    </recommendedName>
</protein>
<dbReference type="GO" id="GO:0003953">
    <property type="term" value="F:NAD+ nucleosidase activity"/>
    <property type="evidence" value="ECO:0007669"/>
    <property type="project" value="InterPro"/>
</dbReference>
<feature type="domain" description="TIR" evidence="12">
    <location>
        <begin position="580"/>
        <end position="725"/>
    </location>
</feature>
<dbReference type="GO" id="GO:0061809">
    <property type="term" value="F:NAD+ nucleosidase activity, cyclic ADP-ribose generating"/>
    <property type="evidence" value="ECO:0007669"/>
    <property type="project" value="UniProtKB-EC"/>
</dbReference>
<dbReference type="Gene3D" id="1.10.150.50">
    <property type="entry name" value="Transcription Factor, Ets-1"/>
    <property type="match status" value="2"/>
</dbReference>
<dbReference type="InterPro" id="IPR000157">
    <property type="entry name" value="TIR_dom"/>
</dbReference>
<dbReference type="GO" id="GO:0005737">
    <property type="term" value="C:cytoplasm"/>
    <property type="evidence" value="ECO:0007669"/>
    <property type="project" value="UniProtKB-SubCell"/>
</dbReference>
<comment type="subcellular location">
    <subcellularLocation>
        <location evidence="1">Cytoplasm</location>
    </subcellularLocation>
</comment>
<dbReference type="EC" id="3.2.2.6" evidence="3"/>
<evidence type="ECO:0000256" key="10">
    <source>
        <dbReference type="ARBA" id="ARBA00047304"/>
    </source>
</evidence>
<comment type="caution">
    <text evidence="14">The sequence shown here is derived from an EMBL/GenBank/DDBJ whole genome shotgun (WGS) entry which is preliminary data.</text>
</comment>
<evidence type="ECO:0000256" key="9">
    <source>
        <dbReference type="ARBA" id="ARBA00023027"/>
    </source>
</evidence>
<dbReference type="FunFam" id="1.10.150.50:FF:000101">
    <property type="entry name" value="Sterile alpha and TIR motif-containing protein tir-1"/>
    <property type="match status" value="1"/>
</dbReference>
<evidence type="ECO:0000259" key="13">
    <source>
        <dbReference type="PROSITE" id="PS50105"/>
    </source>
</evidence>
<evidence type="ECO:0000256" key="11">
    <source>
        <dbReference type="SAM" id="MobiDB-lite"/>
    </source>
</evidence>
<dbReference type="GO" id="GO:0035591">
    <property type="term" value="F:signaling adaptor activity"/>
    <property type="evidence" value="ECO:0007669"/>
    <property type="project" value="InterPro"/>
</dbReference>
<keyword evidence="15" id="KW-1185">Reference proteome</keyword>
<evidence type="ECO:0000256" key="1">
    <source>
        <dbReference type="ARBA" id="ARBA00004496"/>
    </source>
</evidence>
<reference evidence="14 15" key="1">
    <citation type="submission" date="2019-10" db="EMBL/GenBank/DDBJ databases">
        <title>Assembly and Annotation for the nematode Trichostrongylus colubriformis.</title>
        <authorList>
            <person name="Martin J."/>
        </authorList>
    </citation>
    <scope>NUCLEOTIDE SEQUENCE [LARGE SCALE GENOMIC DNA]</scope>
    <source>
        <strain evidence="14">G859</strain>
        <tissue evidence="14">Whole worm</tissue>
    </source>
</reference>
<evidence type="ECO:0000256" key="6">
    <source>
        <dbReference type="ARBA" id="ARBA00022737"/>
    </source>
</evidence>
<dbReference type="InterPro" id="IPR039184">
    <property type="entry name" value="SARM1"/>
</dbReference>
<dbReference type="PANTHER" id="PTHR22998:SF1">
    <property type="entry name" value="NAD(+) HYDROLASE SARM1"/>
    <property type="match status" value="1"/>
</dbReference>
<keyword evidence="5" id="KW-0399">Innate immunity</keyword>
<dbReference type="GO" id="GO:0007165">
    <property type="term" value="P:signal transduction"/>
    <property type="evidence" value="ECO:0007669"/>
    <property type="project" value="InterPro"/>
</dbReference>
<proteinExistence type="inferred from homology"/>
<keyword evidence="6" id="KW-0677">Repeat</keyword>
<dbReference type="GO" id="GO:0034128">
    <property type="term" value="P:negative regulation of MyD88-independent toll-like receptor signaling pathway"/>
    <property type="evidence" value="ECO:0007669"/>
    <property type="project" value="InterPro"/>
</dbReference>
<dbReference type="GO" id="GO:0045087">
    <property type="term" value="P:innate immune response"/>
    <property type="evidence" value="ECO:0007669"/>
    <property type="project" value="UniProtKB-KW"/>
</dbReference>
<dbReference type="GO" id="GO:0048678">
    <property type="term" value="P:response to axon injury"/>
    <property type="evidence" value="ECO:0007669"/>
    <property type="project" value="InterPro"/>
</dbReference>
<dbReference type="PROSITE" id="PS50104">
    <property type="entry name" value="TIR"/>
    <property type="match status" value="1"/>
</dbReference>
<evidence type="ECO:0000259" key="12">
    <source>
        <dbReference type="PROSITE" id="PS50104"/>
    </source>
</evidence>
<keyword evidence="4" id="KW-0963">Cytoplasm</keyword>
<dbReference type="SUPFAM" id="SSF48371">
    <property type="entry name" value="ARM repeat"/>
    <property type="match status" value="1"/>
</dbReference>
<dbReference type="Pfam" id="PF00536">
    <property type="entry name" value="SAM_1"/>
    <property type="match status" value="1"/>
</dbReference>
<dbReference type="Gene3D" id="1.25.10.10">
    <property type="entry name" value="Leucine-rich Repeat Variant"/>
    <property type="match status" value="1"/>
</dbReference>
<evidence type="ECO:0000313" key="14">
    <source>
        <dbReference type="EMBL" id="KAK5968628.1"/>
    </source>
</evidence>
<dbReference type="InterPro" id="IPR016024">
    <property type="entry name" value="ARM-type_fold"/>
</dbReference>
<dbReference type="FunFam" id="3.40.50.10140:FF:000023">
    <property type="entry name" value="Sterile alpha and TIR motif-containing protein tir-1"/>
    <property type="match status" value="1"/>
</dbReference>
<dbReference type="Proteomes" id="UP001331761">
    <property type="component" value="Unassembled WGS sequence"/>
</dbReference>
<dbReference type="Pfam" id="PF07647">
    <property type="entry name" value="SAM_2"/>
    <property type="match status" value="1"/>
</dbReference>
<evidence type="ECO:0000256" key="7">
    <source>
        <dbReference type="ARBA" id="ARBA00022801"/>
    </source>
</evidence>
<organism evidence="14 15">
    <name type="scientific">Trichostrongylus colubriformis</name>
    <name type="common">Black scour worm</name>
    <dbReference type="NCBI Taxonomy" id="6319"/>
    <lineage>
        <taxon>Eukaryota</taxon>
        <taxon>Metazoa</taxon>
        <taxon>Ecdysozoa</taxon>
        <taxon>Nematoda</taxon>
        <taxon>Chromadorea</taxon>
        <taxon>Rhabditida</taxon>
        <taxon>Rhabditina</taxon>
        <taxon>Rhabditomorpha</taxon>
        <taxon>Strongyloidea</taxon>
        <taxon>Trichostrongylidae</taxon>
        <taxon>Trichostrongylus</taxon>
    </lineage>
</organism>
<dbReference type="CDD" id="cd09502">
    <property type="entry name" value="SAM_SARM1-like_repeat2"/>
    <property type="match status" value="1"/>
</dbReference>
<name>A0AAN8IG33_TRICO</name>
<dbReference type="InterPro" id="IPR035897">
    <property type="entry name" value="Toll_tir_struct_dom_sf"/>
</dbReference>
<dbReference type="AlphaFoldDB" id="A0AAN8IG33"/>
<evidence type="ECO:0000256" key="2">
    <source>
        <dbReference type="ARBA" id="ARBA00008291"/>
    </source>
</evidence>
<dbReference type="PANTHER" id="PTHR22998">
    <property type="entry name" value="SARM1"/>
    <property type="match status" value="1"/>
</dbReference>
<dbReference type="SMART" id="SM00454">
    <property type="entry name" value="SAM"/>
    <property type="match status" value="2"/>
</dbReference>
<feature type="compositionally biased region" description="Polar residues" evidence="11">
    <location>
        <begin position="748"/>
        <end position="764"/>
    </location>
</feature>
<keyword evidence="8" id="KW-0391">Immunity</keyword>
<dbReference type="EMBL" id="WIXE01021165">
    <property type="protein sequence ID" value="KAK5968628.1"/>
    <property type="molecule type" value="Genomic_DNA"/>
</dbReference>
<evidence type="ECO:0000256" key="5">
    <source>
        <dbReference type="ARBA" id="ARBA00022588"/>
    </source>
</evidence>
<keyword evidence="9" id="KW-0520">NAD</keyword>
<dbReference type="InterPro" id="IPR013761">
    <property type="entry name" value="SAM/pointed_sf"/>
</dbReference>
<gene>
    <name evidence="14" type="ORF">GCK32_009304</name>
</gene>
<dbReference type="Gene3D" id="3.40.50.10140">
    <property type="entry name" value="Toll/interleukin-1 receptor homology (TIR) domain"/>
    <property type="match status" value="1"/>
</dbReference>
<sequence>MMHTLKTKTSKYQSFIDKAFQNIMQATDEQIIEGCTIVVKVMTKAWMIPKVSNDLSNALCDYLREKMYLDALIKLFIGPTTCEPVRLACGRVLEECMSLNNREYVVNKGWLKKIITMAMKLNKNAEQQRMSLSIMESMFKHSSSTSLKLIEYGVLDHIIITSKRAMDTPTTLRHAALGLANLTLYTCSEGKKKLIQKKLPEWLFLLVNQDDDLTRYYASLAICMLASIKEFESAVMKSDTLKLVEPFLLAHDATTFAGDHYKHSQGRPKEWLSRSVRVFQNFRPKCNWQFLSAFGRPPATRRTKAERYVTRTYRKTAFTYPTTDMNGGGVGNCSPPVDPFQTQSTMLSQQTYDPPSPMDDDVDKPSTFSTPAPTLARPTSFTNLQSLSGGFRHIKPAIVARPSVVVREKSVAINRFKKSRTRRFFHPYAKVGVYLSLVLSGSHYDIGFEDYVDHFAKQMVDGDILLHLNEKELERDIGMSSGLHRKRFMRELESLKIAADYSAVDESNLDQLLMSLSPELSVYTYKMLSCGINRSLLGSLTDELMQTACGITNPIHRLKMTQAFQNAKHPDEVEVAVLSKQIDVFISYRRSTGNQLASLIKVLLQLKGYKVFIDVDKLYAGKFDSSLLKNIQAAKHFILVLTPNSLDRLLNDHNGDDWIHKELKCAFEYQKNIIPIFDQAFEFPQNEEQIPQDIRMITKYNGVKWVHDYQDACMGKVVRFIEGELNRTPSLPAPTHTTSHPRRATSGRFPNSQSSIRQASTTSHRIGRTGEHPPSTPTFTPASSTDKNRRKHHTSVTTVYDRS</sequence>
<accession>A0AAN8IG33</accession>
<evidence type="ECO:0000256" key="3">
    <source>
        <dbReference type="ARBA" id="ARBA00011982"/>
    </source>
</evidence>
<feature type="region of interest" description="Disordered" evidence="11">
    <location>
        <begin position="727"/>
        <end position="803"/>
    </location>
</feature>
<comment type="similarity">
    <text evidence="2">Belongs to the SARM1 family.</text>
</comment>
<dbReference type="PROSITE" id="PS50105">
    <property type="entry name" value="SAM_DOMAIN"/>
    <property type="match status" value="1"/>
</dbReference>
<keyword evidence="7" id="KW-0378">Hydrolase</keyword>
<evidence type="ECO:0000256" key="4">
    <source>
        <dbReference type="ARBA" id="ARBA00022490"/>
    </source>
</evidence>
<dbReference type="GO" id="GO:0030425">
    <property type="term" value="C:dendrite"/>
    <property type="evidence" value="ECO:0007669"/>
    <property type="project" value="TreeGrafter"/>
</dbReference>
<dbReference type="InterPro" id="IPR001660">
    <property type="entry name" value="SAM"/>
</dbReference>
<dbReference type="Pfam" id="PF13676">
    <property type="entry name" value="TIR_2"/>
    <property type="match status" value="1"/>
</dbReference>
<dbReference type="SUPFAM" id="SSF47769">
    <property type="entry name" value="SAM/Pointed domain"/>
    <property type="match status" value="2"/>
</dbReference>